<feature type="domain" description="C2H2-type" evidence="6">
    <location>
        <begin position="15"/>
        <end position="42"/>
    </location>
</feature>
<organism evidence="7">
    <name type="scientific">Pongo abelii</name>
    <name type="common">Sumatran orangutan</name>
    <name type="synonym">Pongo pygmaeus abelii</name>
    <dbReference type="NCBI Taxonomy" id="9601"/>
    <lineage>
        <taxon>Eukaryota</taxon>
        <taxon>Metazoa</taxon>
        <taxon>Chordata</taxon>
        <taxon>Craniata</taxon>
        <taxon>Vertebrata</taxon>
        <taxon>Euteleostomi</taxon>
        <taxon>Mammalia</taxon>
        <taxon>Eutheria</taxon>
        <taxon>Euarchontoglires</taxon>
        <taxon>Primates</taxon>
        <taxon>Haplorrhini</taxon>
        <taxon>Catarrhini</taxon>
        <taxon>Hominidae</taxon>
        <taxon>Pongo</taxon>
    </lineage>
</organism>
<accession>A0A2J8U9Q9</accession>
<evidence type="ECO:0000256" key="4">
    <source>
        <dbReference type="ARBA" id="ARBA00022833"/>
    </source>
</evidence>
<dbReference type="InterPro" id="IPR013087">
    <property type="entry name" value="Znf_C2H2_type"/>
</dbReference>
<dbReference type="SUPFAM" id="SSF57667">
    <property type="entry name" value="beta-beta-alpha zinc fingers"/>
    <property type="match status" value="1"/>
</dbReference>
<evidence type="ECO:0000256" key="5">
    <source>
        <dbReference type="PROSITE-ProRule" id="PRU00042"/>
    </source>
</evidence>
<protein>
    <recommendedName>
        <fullName evidence="6">C2H2-type domain-containing protein</fullName>
    </recommendedName>
</protein>
<keyword evidence="3 5" id="KW-0863">Zinc-finger</keyword>
<evidence type="ECO:0000259" key="6">
    <source>
        <dbReference type="PROSITE" id="PS50157"/>
    </source>
</evidence>
<dbReference type="PANTHER" id="PTHR23226">
    <property type="entry name" value="ZINC FINGER AND SCAN DOMAIN-CONTAINING"/>
    <property type="match status" value="1"/>
</dbReference>
<dbReference type="SMART" id="SM00355">
    <property type="entry name" value="ZnF_C2H2"/>
    <property type="match status" value="2"/>
</dbReference>
<dbReference type="FunFam" id="3.30.160.60:FF:002090">
    <property type="entry name" value="Zinc finger protein 473"/>
    <property type="match status" value="1"/>
</dbReference>
<reference evidence="7" key="1">
    <citation type="submission" date="2017-12" db="EMBL/GenBank/DDBJ databases">
        <title>High-resolution comparative analysis of great ape genomes.</title>
        <authorList>
            <person name="Pollen A."/>
            <person name="Hastie A."/>
            <person name="Hormozdiari F."/>
            <person name="Dougherty M."/>
            <person name="Liu R."/>
            <person name="Chaisson M."/>
            <person name="Hoppe E."/>
            <person name="Hill C."/>
            <person name="Pang A."/>
            <person name="Hillier L."/>
            <person name="Baker C."/>
            <person name="Armstrong J."/>
            <person name="Shendure J."/>
            <person name="Paten B."/>
            <person name="Wilson R."/>
            <person name="Chao H."/>
            <person name="Schneider V."/>
            <person name="Ventura M."/>
            <person name="Kronenberg Z."/>
            <person name="Murali S."/>
            <person name="Gordon D."/>
            <person name="Cantsilieris S."/>
            <person name="Munson K."/>
            <person name="Nelson B."/>
            <person name="Raja A."/>
            <person name="Underwood J."/>
            <person name="Diekhans M."/>
            <person name="Fiddes I."/>
            <person name="Haussler D."/>
            <person name="Eichler E."/>
        </authorList>
    </citation>
    <scope>NUCLEOTIDE SEQUENCE [LARGE SCALE GENOMIC DNA]</scope>
    <source>
        <strain evidence="7">Susie</strain>
    </source>
</reference>
<gene>
    <name evidence="7" type="ORF">CR201_G0029858</name>
</gene>
<dbReference type="EMBL" id="NDHI03003467">
    <property type="protein sequence ID" value="PNJ42009.1"/>
    <property type="molecule type" value="Genomic_DNA"/>
</dbReference>
<dbReference type="Gene3D" id="3.30.160.60">
    <property type="entry name" value="Classic Zinc Finger"/>
    <property type="match status" value="2"/>
</dbReference>
<dbReference type="GO" id="GO:0000981">
    <property type="term" value="F:DNA-binding transcription factor activity, RNA polymerase II-specific"/>
    <property type="evidence" value="ECO:0007669"/>
    <property type="project" value="TreeGrafter"/>
</dbReference>
<dbReference type="PROSITE" id="PS00028">
    <property type="entry name" value="ZINC_FINGER_C2H2_1"/>
    <property type="match status" value="2"/>
</dbReference>
<evidence type="ECO:0000256" key="2">
    <source>
        <dbReference type="ARBA" id="ARBA00022737"/>
    </source>
</evidence>
<keyword evidence="1" id="KW-0479">Metal-binding</keyword>
<dbReference type="Pfam" id="PF00096">
    <property type="entry name" value="zf-C2H2"/>
    <property type="match status" value="2"/>
</dbReference>
<dbReference type="InterPro" id="IPR036236">
    <property type="entry name" value="Znf_C2H2_sf"/>
</dbReference>
<name>A0A2J8U9Q9_PONAB</name>
<sequence>MIANHWRIHNGERPSECNKCGKFFRHRSYIAGHRRTHTGEKPYKCHDCGKVFSQASSYAKHRRIHAGEKLTSVMIVAKPLLHIHTSLDIRESLLDRNLTNVISVV</sequence>
<evidence type="ECO:0000313" key="7">
    <source>
        <dbReference type="EMBL" id="PNJ42009.1"/>
    </source>
</evidence>
<dbReference type="PROSITE" id="PS50157">
    <property type="entry name" value="ZINC_FINGER_C2H2_2"/>
    <property type="match status" value="2"/>
</dbReference>
<comment type="caution">
    <text evidence="7">The sequence shown here is derived from an EMBL/GenBank/DDBJ whole genome shotgun (WGS) entry which is preliminary data.</text>
</comment>
<evidence type="ECO:0000256" key="3">
    <source>
        <dbReference type="ARBA" id="ARBA00022771"/>
    </source>
</evidence>
<dbReference type="AlphaFoldDB" id="A0A2J8U9Q9"/>
<evidence type="ECO:0000256" key="1">
    <source>
        <dbReference type="ARBA" id="ARBA00022723"/>
    </source>
</evidence>
<dbReference type="GO" id="GO:0000978">
    <property type="term" value="F:RNA polymerase II cis-regulatory region sequence-specific DNA binding"/>
    <property type="evidence" value="ECO:0007669"/>
    <property type="project" value="TreeGrafter"/>
</dbReference>
<feature type="domain" description="C2H2-type" evidence="6">
    <location>
        <begin position="43"/>
        <end position="70"/>
    </location>
</feature>
<proteinExistence type="predicted"/>
<dbReference type="PANTHER" id="PTHR23226:SF324">
    <property type="entry name" value="ZINC FINGER PROTEIN 83"/>
    <property type="match status" value="1"/>
</dbReference>
<keyword evidence="4" id="KW-0862">Zinc</keyword>
<dbReference type="FunFam" id="3.30.160.60:FF:002343">
    <property type="entry name" value="Zinc finger protein 33A"/>
    <property type="match status" value="1"/>
</dbReference>
<keyword evidence="2" id="KW-0677">Repeat</keyword>
<dbReference type="GO" id="GO:0008270">
    <property type="term" value="F:zinc ion binding"/>
    <property type="evidence" value="ECO:0007669"/>
    <property type="project" value="UniProtKB-KW"/>
</dbReference>